<dbReference type="PANTHER" id="PTHR19271">
    <property type="entry name" value="CYTOCHROME B"/>
    <property type="match status" value="1"/>
</dbReference>
<dbReference type="Pfam" id="PF00033">
    <property type="entry name" value="Cytochrome_B"/>
    <property type="match status" value="1"/>
</dbReference>
<evidence type="ECO:0000256" key="5">
    <source>
        <dbReference type="ARBA" id="ARBA00022448"/>
    </source>
</evidence>
<feature type="transmembrane region" description="Helical" evidence="19">
    <location>
        <begin position="37"/>
        <end position="58"/>
    </location>
</feature>
<dbReference type="InterPro" id="IPR005798">
    <property type="entry name" value="Cyt_b/b6_C"/>
</dbReference>
<keyword evidence="9 18" id="KW-0479">Metal-binding</keyword>
<dbReference type="PROSITE" id="PS51003">
    <property type="entry name" value="CYTB_CTER"/>
    <property type="match status" value="1"/>
</dbReference>
<dbReference type="EMBL" id="MN175623">
    <property type="protein sequence ID" value="QIC54440.1"/>
    <property type="molecule type" value="Genomic_DNA"/>
</dbReference>
<keyword evidence="13 18" id="KW-0408">Iron</keyword>
<comment type="subunit">
    <text evidence="3">The main subunits of complex b-c1 are: cytochrome b, cytochrome c1 and the Rieske protein.</text>
</comment>
<feature type="binding site" description="axial binding residue" evidence="18">
    <location>
        <position position="84"/>
    </location>
    <ligand>
        <name>heme b</name>
        <dbReference type="ChEBI" id="CHEBI:60344"/>
        <label>b562</label>
    </ligand>
    <ligandPart>
        <name>Fe</name>
        <dbReference type="ChEBI" id="CHEBI:18248"/>
    </ligandPart>
</feature>
<dbReference type="InterPro" id="IPR036150">
    <property type="entry name" value="Cyt_b/b6_C_sf"/>
</dbReference>
<evidence type="ECO:0000256" key="15">
    <source>
        <dbReference type="ARBA" id="ARBA00023128"/>
    </source>
</evidence>
<evidence type="ECO:0000256" key="1">
    <source>
        <dbReference type="ARBA" id="ARBA00002566"/>
    </source>
</evidence>
<keyword evidence="8 19" id="KW-0812">Transmembrane</keyword>
<keyword evidence="7 19" id="KW-0679">Respiratory chain</keyword>
<sequence>MTNRPLKKNPLLKMLNETLIDLPAPSNLSYMWNMGSILSMCLIVQVLSGLLLASVYSPSMDMSFFCTNWLMETNDKGWLLRYLHSNGASMFFMALYTHTGRNIYYNSFYMKKTWNIGIIMLVLVMATAFMGYVLPLNQMSFWGASVITNLFSEIPYIGPKVVLTIWGDMSVSEPTITRFFTFHFLLPFVTLSMLVVHITMLHQTGSSNPTGLNSNPDKILFNKYFSIKDLAGLSFVIFFYLYVTLIAPLITGDNDNFVPANPLTTPTHIQPEWYFLFAYAILRSIPSKLGGILALTGSILILFLPPLFNAPLMKSKAFYPLAKMLFWLLTMNLILLSWLGARPVEAPFLSLSQIFTAAYFINFVLNPLTSYLWDKYFMKPV</sequence>
<feature type="binding site" evidence="17">
    <location>
        <position position="202"/>
    </location>
    <ligand>
        <name>a ubiquinone</name>
        <dbReference type="ChEBI" id="CHEBI:16389"/>
    </ligand>
</feature>
<evidence type="ECO:0000256" key="7">
    <source>
        <dbReference type="ARBA" id="ARBA00022660"/>
    </source>
</evidence>
<evidence type="ECO:0000256" key="19">
    <source>
        <dbReference type="RuleBase" id="RU362117"/>
    </source>
</evidence>
<keyword evidence="15 19" id="KW-0496">Mitochondrion</keyword>
<evidence type="ECO:0000256" key="2">
    <source>
        <dbReference type="ARBA" id="ARBA00004448"/>
    </source>
</evidence>
<dbReference type="CDD" id="cd00284">
    <property type="entry name" value="Cytochrome_b_N"/>
    <property type="match status" value="1"/>
</dbReference>
<geneLocation type="mitochondrion" evidence="22"/>
<dbReference type="PIRSF" id="PIRSF038885">
    <property type="entry name" value="COB"/>
    <property type="match status" value="1"/>
</dbReference>
<evidence type="ECO:0000256" key="18">
    <source>
        <dbReference type="PIRSR" id="PIRSR038885-2"/>
    </source>
</evidence>
<feature type="domain" description="Cytochrome b/b6 N-terminal region profile" evidence="20">
    <location>
        <begin position="2"/>
        <end position="210"/>
    </location>
</feature>
<dbReference type="AlphaFoldDB" id="A0A6C0X4Z5"/>
<feature type="binding site" description="axial binding residue" evidence="18">
    <location>
        <position position="98"/>
    </location>
    <ligand>
        <name>heme b</name>
        <dbReference type="ChEBI" id="CHEBI:60344"/>
        <label>b566</label>
    </ligand>
    <ligandPart>
        <name>Fe</name>
        <dbReference type="ChEBI" id="CHEBI:18248"/>
    </ligandPart>
</feature>
<evidence type="ECO:0000256" key="8">
    <source>
        <dbReference type="ARBA" id="ARBA00022692"/>
    </source>
</evidence>
<dbReference type="GO" id="GO:0016491">
    <property type="term" value="F:oxidoreductase activity"/>
    <property type="evidence" value="ECO:0007669"/>
    <property type="project" value="UniProtKB-UniRule"/>
</dbReference>
<feature type="transmembrane region" description="Helical" evidence="19">
    <location>
        <begin position="324"/>
        <end position="341"/>
    </location>
</feature>
<evidence type="ECO:0000256" key="10">
    <source>
        <dbReference type="ARBA" id="ARBA00022792"/>
    </source>
</evidence>
<feature type="binding site" description="axial binding residue" evidence="18">
    <location>
        <position position="183"/>
    </location>
    <ligand>
        <name>heme b</name>
        <dbReference type="ChEBI" id="CHEBI:60344"/>
        <label>b562</label>
    </ligand>
    <ligandPart>
        <name>Fe</name>
        <dbReference type="ChEBI" id="CHEBI:18248"/>
    </ligandPart>
</feature>
<comment type="similarity">
    <text evidence="19">Belongs to the cytochrome b family.</text>
</comment>
<comment type="cofactor">
    <cofactor evidence="19">
        <name>heme b</name>
        <dbReference type="ChEBI" id="CHEBI:60344"/>
    </cofactor>
    <text evidence="19">Binds 2 heme groups non-covalently.</text>
</comment>
<dbReference type="InterPro" id="IPR048259">
    <property type="entry name" value="Cytochrome_b_N_euk/bac"/>
</dbReference>
<dbReference type="InterPro" id="IPR027387">
    <property type="entry name" value="Cytb/b6-like_sf"/>
</dbReference>
<feature type="transmembrane region" description="Helical" evidence="19">
    <location>
        <begin position="78"/>
        <end position="96"/>
    </location>
</feature>
<dbReference type="PROSITE" id="PS51002">
    <property type="entry name" value="CYTB_NTER"/>
    <property type="match status" value="1"/>
</dbReference>
<dbReference type="GO" id="GO:0045275">
    <property type="term" value="C:respiratory chain complex III"/>
    <property type="evidence" value="ECO:0007669"/>
    <property type="project" value="InterPro"/>
</dbReference>
<feature type="transmembrane region" description="Helical" evidence="19">
    <location>
        <begin position="353"/>
        <end position="373"/>
    </location>
</feature>
<evidence type="ECO:0000256" key="14">
    <source>
        <dbReference type="ARBA" id="ARBA00023075"/>
    </source>
</evidence>
<proteinExistence type="inferred from homology"/>
<dbReference type="InterPro" id="IPR005797">
    <property type="entry name" value="Cyt_b/b6_N"/>
</dbReference>
<dbReference type="SUPFAM" id="SSF81342">
    <property type="entry name" value="Transmembrane di-heme cytochromes"/>
    <property type="match status" value="1"/>
</dbReference>
<evidence type="ECO:0000313" key="22">
    <source>
        <dbReference type="EMBL" id="QIC54440.1"/>
    </source>
</evidence>
<dbReference type="InterPro" id="IPR016174">
    <property type="entry name" value="Di-haem_cyt_TM"/>
</dbReference>
<reference evidence="22" key="1">
    <citation type="submission" date="2019-07" db="EMBL/GenBank/DDBJ databases">
        <authorList>
            <person name="Benito J.B."/>
            <person name="Niemiller M.L."/>
        </authorList>
    </citation>
    <scope>NUCLEOTIDE SEQUENCE</scope>
</reference>
<keyword evidence="16 19" id="KW-0472">Membrane</keyword>
<keyword evidence="11 19" id="KW-0249">Electron transport</keyword>
<dbReference type="Pfam" id="PF00032">
    <property type="entry name" value="Cytochrom_B_C"/>
    <property type="match status" value="1"/>
</dbReference>
<evidence type="ECO:0000259" key="21">
    <source>
        <dbReference type="PROSITE" id="PS51003"/>
    </source>
</evidence>
<evidence type="ECO:0000256" key="12">
    <source>
        <dbReference type="ARBA" id="ARBA00022989"/>
    </source>
</evidence>
<keyword evidence="10" id="KW-0999">Mitochondrion inner membrane</keyword>
<dbReference type="InterPro" id="IPR048260">
    <property type="entry name" value="Cytochrome_b_C_euk/bac"/>
</dbReference>
<keyword evidence="12 19" id="KW-1133">Transmembrane helix</keyword>
<feature type="transmembrane region" description="Helical" evidence="19">
    <location>
        <begin position="116"/>
        <end position="134"/>
    </location>
</feature>
<evidence type="ECO:0000256" key="17">
    <source>
        <dbReference type="PIRSR" id="PIRSR038885-1"/>
    </source>
</evidence>
<comment type="function">
    <text evidence="1 19">Component of the ubiquinol-cytochrome c reductase complex (complex III or cytochrome b-c1 complex) that is part of the mitochondrial respiratory chain. The b-c1 complex mediates electron transfer from ubiquinol to cytochrome c. Contributes to the generation of a proton gradient across the mitochondrial membrane that is then used for ATP synthesis.</text>
</comment>
<protein>
    <recommendedName>
        <fullName evidence="4 19">Cytochrome b</fullName>
    </recommendedName>
</protein>
<dbReference type="GO" id="GO:0046872">
    <property type="term" value="F:metal ion binding"/>
    <property type="evidence" value="ECO:0007669"/>
    <property type="project" value="UniProtKB-UniRule"/>
</dbReference>
<dbReference type="GO" id="GO:0006122">
    <property type="term" value="P:mitochondrial electron transport, ubiquinol to cytochrome c"/>
    <property type="evidence" value="ECO:0007669"/>
    <property type="project" value="TreeGrafter"/>
</dbReference>
<accession>A0A6C0X4Z5</accession>
<feature type="transmembrane region" description="Helical" evidence="19">
    <location>
        <begin position="292"/>
        <end position="312"/>
    </location>
</feature>
<dbReference type="SUPFAM" id="SSF81648">
    <property type="entry name" value="a domain/subunit of cytochrome bc1 complex (Ubiquinol-cytochrome c reductase)"/>
    <property type="match status" value="1"/>
</dbReference>
<dbReference type="PANTHER" id="PTHR19271:SF16">
    <property type="entry name" value="CYTOCHROME B"/>
    <property type="match status" value="1"/>
</dbReference>
<feature type="transmembrane region" description="Helical" evidence="19">
    <location>
        <begin position="179"/>
        <end position="201"/>
    </location>
</feature>
<name>A0A6C0X4Z5_9CRUS</name>
<dbReference type="GO" id="GO:0008121">
    <property type="term" value="F:quinol-cytochrome-c reductase activity"/>
    <property type="evidence" value="ECO:0007669"/>
    <property type="project" value="InterPro"/>
</dbReference>
<evidence type="ECO:0000256" key="6">
    <source>
        <dbReference type="ARBA" id="ARBA00022617"/>
    </source>
</evidence>
<evidence type="ECO:0000259" key="20">
    <source>
        <dbReference type="PROSITE" id="PS51002"/>
    </source>
</evidence>
<dbReference type="InterPro" id="IPR030689">
    <property type="entry name" value="Cytochrome_b"/>
</dbReference>
<evidence type="ECO:0000256" key="11">
    <source>
        <dbReference type="ARBA" id="ARBA00022982"/>
    </source>
</evidence>
<gene>
    <name evidence="22" type="primary">CYTB</name>
</gene>
<evidence type="ECO:0000256" key="16">
    <source>
        <dbReference type="ARBA" id="ARBA00023136"/>
    </source>
</evidence>
<keyword evidence="6 18" id="KW-0349">Heme</keyword>
<evidence type="ECO:0000256" key="4">
    <source>
        <dbReference type="ARBA" id="ARBA00013531"/>
    </source>
</evidence>
<feature type="domain" description="Cytochrome b/b6 C-terminal region profile" evidence="21">
    <location>
        <begin position="211"/>
        <end position="380"/>
    </location>
</feature>
<keyword evidence="5 19" id="KW-0813">Transport</keyword>
<evidence type="ECO:0000256" key="3">
    <source>
        <dbReference type="ARBA" id="ARBA00011649"/>
    </source>
</evidence>
<feature type="binding site" description="axial binding residue" evidence="18">
    <location>
        <position position="197"/>
    </location>
    <ligand>
        <name>heme b</name>
        <dbReference type="ChEBI" id="CHEBI:60344"/>
        <label>b566</label>
    </ligand>
    <ligandPart>
        <name>Fe</name>
        <dbReference type="ChEBI" id="CHEBI:18248"/>
    </ligandPart>
</feature>
<comment type="subcellular location">
    <subcellularLocation>
        <location evidence="2">Mitochondrion inner membrane</location>
        <topology evidence="2">Multi-pass membrane protein</topology>
    </subcellularLocation>
</comment>
<organism evidence="22">
    <name type="scientific">Crangonyx forbesi</name>
    <dbReference type="NCBI Taxonomy" id="111557"/>
    <lineage>
        <taxon>Eukaryota</taxon>
        <taxon>Metazoa</taxon>
        <taxon>Ecdysozoa</taxon>
        <taxon>Arthropoda</taxon>
        <taxon>Crustacea</taxon>
        <taxon>Multicrustacea</taxon>
        <taxon>Malacostraca</taxon>
        <taxon>Eumalacostraca</taxon>
        <taxon>Peracarida</taxon>
        <taxon>Amphipoda</taxon>
        <taxon>Senticaudata</taxon>
        <taxon>Gammarida</taxon>
        <taxon>Crangonyctidira</taxon>
        <taxon>Crangonyctoidea</taxon>
        <taxon>Crangonyctidae</taxon>
        <taxon>Crangonyx</taxon>
    </lineage>
</organism>
<comment type="cofactor">
    <cofactor evidence="18">
        <name>heme</name>
        <dbReference type="ChEBI" id="CHEBI:30413"/>
    </cofactor>
    <text evidence="18">Binds 2 heme groups non-covalently.</text>
</comment>
<dbReference type="GO" id="GO:0005743">
    <property type="term" value="C:mitochondrial inner membrane"/>
    <property type="evidence" value="ECO:0007669"/>
    <property type="project" value="UniProtKB-SubCell"/>
</dbReference>
<feature type="transmembrane region" description="Helical" evidence="19">
    <location>
        <begin position="230"/>
        <end position="250"/>
    </location>
</feature>
<evidence type="ECO:0000256" key="13">
    <source>
        <dbReference type="ARBA" id="ARBA00023004"/>
    </source>
</evidence>
<dbReference type="Gene3D" id="1.20.810.10">
    <property type="entry name" value="Cytochrome Bc1 Complex, Chain C"/>
    <property type="match status" value="1"/>
</dbReference>
<evidence type="ECO:0000256" key="9">
    <source>
        <dbReference type="ARBA" id="ARBA00022723"/>
    </source>
</evidence>
<keyword evidence="14" id="KW-0830">Ubiquinone</keyword>
<dbReference type="CDD" id="cd00290">
    <property type="entry name" value="cytochrome_b_C"/>
    <property type="match status" value="1"/>
</dbReference>